<dbReference type="Proteomes" id="UP000315403">
    <property type="component" value="Unassembled WGS sequence"/>
</dbReference>
<evidence type="ECO:0000313" key="2">
    <source>
        <dbReference type="Proteomes" id="UP000315403"/>
    </source>
</evidence>
<protein>
    <submittedName>
        <fullName evidence="1">Uncharacterized protein</fullName>
    </submittedName>
</protein>
<organism evidence="1 2">
    <name type="scientific">Acidithiobacillus thiooxidans ATCC 19377</name>
    <dbReference type="NCBI Taxonomy" id="637390"/>
    <lineage>
        <taxon>Bacteria</taxon>
        <taxon>Pseudomonadati</taxon>
        <taxon>Pseudomonadota</taxon>
        <taxon>Acidithiobacillia</taxon>
        <taxon>Acidithiobacillales</taxon>
        <taxon>Acidithiobacillaceae</taxon>
        <taxon>Acidithiobacillus</taxon>
    </lineage>
</organism>
<reference evidence="1 2" key="1">
    <citation type="submission" date="2019-03" db="EMBL/GenBank/DDBJ databases">
        <title>New insights into Acidothiobacillus thiooxidans sulfur metabolism through coupled gene expression, solution geochemistry, microscopy and spectroscopy analyses.</title>
        <authorList>
            <person name="Camacho D."/>
            <person name="Frazao R."/>
            <person name="Fouillen A."/>
            <person name="Nanci A."/>
            <person name="Lang B.F."/>
            <person name="Apte S.C."/>
            <person name="Baron C."/>
            <person name="Warren L.A."/>
        </authorList>
    </citation>
    <scope>NUCLEOTIDE SEQUENCE [LARGE SCALE GENOMIC DNA]</scope>
    <source>
        <strain evidence="1 2">ATCC 19377</strain>
    </source>
</reference>
<evidence type="ECO:0000313" key="1">
    <source>
        <dbReference type="EMBL" id="TQN50330.1"/>
    </source>
</evidence>
<comment type="caution">
    <text evidence="1">The sequence shown here is derived from an EMBL/GenBank/DDBJ whole genome shotgun (WGS) entry which is preliminary data.</text>
</comment>
<dbReference type="EMBL" id="SZUV01000001">
    <property type="protein sequence ID" value="TQN50330.1"/>
    <property type="molecule type" value="Genomic_DNA"/>
</dbReference>
<dbReference type="AlphaFoldDB" id="A0A543Q222"/>
<accession>A0A543Q222</accession>
<dbReference type="RefSeq" id="WP_031573481.1">
    <property type="nucleotide sequence ID" value="NZ_SZUV01000001.1"/>
</dbReference>
<proteinExistence type="predicted"/>
<name>A0A543Q222_ACITH</name>
<gene>
    <name evidence="1" type="ORF">DLNHIDIE_00183</name>
</gene>
<sequence>MISLHQRYWICMPRHLKRMNIFEKTGLHEEELQSAMRIFNDVLKQRGIRSYRLNITSSDDDELPPLVYDMICSADVGVVRDAQKACLQALARGASEAVLDTIMFRISPMD</sequence>